<feature type="coiled-coil region" evidence="1">
    <location>
        <begin position="75"/>
        <end position="134"/>
    </location>
</feature>
<dbReference type="EMBL" id="BAAAFN010000008">
    <property type="protein sequence ID" value="GAA0222662.1"/>
    <property type="molecule type" value="Genomic_DNA"/>
</dbReference>
<keyword evidence="3" id="KW-1185">Reference proteome</keyword>
<proteinExistence type="predicted"/>
<keyword evidence="1" id="KW-0175">Coiled coil</keyword>
<dbReference type="Proteomes" id="UP001501176">
    <property type="component" value="Unassembled WGS sequence"/>
</dbReference>
<protein>
    <submittedName>
        <fullName evidence="2">Uncharacterized protein</fullName>
    </submittedName>
</protein>
<name>A0ABP3D5U2_9BURK</name>
<sequence>MDLLDPLSSALPSVAPLTPMGAKAMAGGALANPPSSAQPAISSLGRALFEAASGTQSSATGRYQDIEDSDLPEAVKNLLRMIRDLRAKLAQLMRELRAVQADDSMNPEARRIRLQQIQAQMSALNGALIAATQKLAALMRDIRLGKGQQMAAAQLALR</sequence>
<comment type="caution">
    <text evidence="2">The sequence shown here is derived from an EMBL/GenBank/DDBJ whole genome shotgun (WGS) entry which is preliminary data.</text>
</comment>
<gene>
    <name evidence="2" type="ORF">GCM10009125_09640</name>
</gene>
<evidence type="ECO:0000313" key="3">
    <source>
        <dbReference type="Proteomes" id="UP001501176"/>
    </source>
</evidence>
<evidence type="ECO:0000313" key="2">
    <source>
        <dbReference type="EMBL" id="GAA0222662.1"/>
    </source>
</evidence>
<dbReference type="RefSeq" id="WP_343820307.1">
    <property type="nucleotide sequence ID" value="NZ_BAAAFN010000008.1"/>
</dbReference>
<accession>A0ABP3D5U2</accession>
<reference evidence="3" key="1">
    <citation type="journal article" date="2019" name="Int. J. Syst. Evol. Microbiol.">
        <title>The Global Catalogue of Microorganisms (GCM) 10K type strain sequencing project: providing services to taxonomists for standard genome sequencing and annotation.</title>
        <authorList>
            <consortium name="The Broad Institute Genomics Platform"/>
            <consortium name="The Broad Institute Genome Sequencing Center for Infectious Disease"/>
            <person name="Wu L."/>
            <person name="Ma J."/>
        </authorList>
    </citation>
    <scope>NUCLEOTIDE SEQUENCE [LARGE SCALE GENOMIC DNA]</scope>
    <source>
        <strain evidence="3">JCM 16240</strain>
    </source>
</reference>
<evidence type="ECO:0000256" key="1">
    <source>
        <dbReference type="SAM" id="Coils"/>
    </source>
</evidence>
<organism evidence="2 3">
    <name type="scientific">Castellaniella daejeonensis</name>
    <dbReference type="NCBI Taxonomy" id="659013"/>
    <lineage>
        <taxon>Bacteria</taxon>
        <taxon>Pseudomonadati</taxon>
        <taxon>Pseudomonadota</taxon>
        <taxon>Betaproteobacteria</taxon>
        <taxon>Burkholderiales</taxon>
        <taxon>Alcaligenaceae</taxon>
        <taxon>Castellaniella</taxon>
    </lineage>
</organism>